<dbReference type="RefSeq" id="XP_024739613.1">
    <property type="nucleotide sequence ID" value="XM_024888409.1"/>
</dbReference>
<dbReference type="GeneID" id="36596485"/>
<dbReference type="Proteomes" id="UP000235371">
    <property type="component" value="Unassembled WGS sequence"/>
</dbReference>
<keyword evidence="3" id="KW-1185">Reference proteome</keyword>
<evidence type="ECO:0000313" key="3">
    <source>
        <dbReference type="Proteomes" id="UP000235371"/>
    </source>
</evidence>
<feature type="compositionally biased region" description="Polar residues" evidence="1">
    <location>
        <begin position="168"/>
        <end position="182"/>
    </location>
</feature>
<proteinExistence type="predicted"/>
<dbReference type="EMBL" id="KZ613783">
    <property type="protein sequence ID" value="PMD62709.1"/>
    <property type="molecule type" value="Genomic_DNA"/>
</dbReference>
<accession>A0A2J6TI69</accession>
<dbReference type="InParanoid" id="A0A2J6TI69"/>
<feature type="region of interest" description="Disordered" evidence="1">
    <location>
        <begin position="125"/>
        <end position="184"/>
    </location>
</feature>
<evidence type="ECO:0000256" key="1">
    <source>
        <dbReference type="SAM" id="MobiDB-lite"/>
    </source>
</evidence>
<gene>
    <name evidence="2" type="ORF">K444DRAFT_717558</name>
</gene>
<dbReference type="AlphaFoldDB" id="A0A2J6TI69"/>
<organism evidence="2 3">
    <name type="scientific">Hyaloscypha bicolor E</name>
    <dbReference type="NCBI Taxonomy" id="1095630"/>
    <lineage>
        <taxon>Eukaryota</taxon>
        <taxon>Fungi</taxon>
        <taxon>Dikarya</taxon>
        <taxon>Ascomycota</taxon>
        <taxon>Pezizomycotina</taxon>
        <taxon>Leotiomycetes</taxon>
        <taxon>Helotiales</taxon>
        <taxon>Hyaloscyphaceae</taxon>
        <taxon>Hyaloscypha</taxon>
        <taxon>Hyaloscypha bicolor</taxon>
    </lineage>
</organism>
<name>A0A2J6TI69_9HELO</name>
<sequence length="202" mass="21404">MGDELRVAADRGCGVVFGGVTCVSGHQNGLLETPERWAEIFAEKHLGGAGNDLVGGCGTVTMGETCPALAQPHSVLWTAALGLEGRCHYISVSGSRSTRSYTAETVRATDSRGWHFTSLSSSSRRNSVVGVPRQVGSESDPGTRRAHPLGSTGAADSTPPLNHHSDSLDQTPRQPHPQSSRSLKFLNPLALLQAPENELLLR</sequence>
<evidence type="ECO:0000313" key="2">
    <source>
        <dbReference type="EMBL" id="PMD62709.1"/>
    </source>
</evidence>
<protein>
    <submittedName>
        <fullName evidence="2">Uncharacterized protein</fullName>
    </submittedName>
</protein>
<reference evidence="2 3" key="1">
    <citation type="submission" date="2016-04" db="EMBL/GenBank/DDBJ databases">
        <title>A degradative enzymes factory behind the ericoid mycorrhizal symbiosis.</title>
        <authorList>
            <consortium name="DOE Joint Genome Institute"/>
            <person name="Martino E."/>
            <person name="Morin E."/>
            <person name="Grelet G."/>
            <person name="Kuo A."/>
            <person name="Kohler A."/>
            <person name="Daghino S."/>
            <person name="Barry K."/>
            <person name="Choi C."/>
            <person name="Cichocki N."/>
            <person name="Clum A."/>
            <person name="Copeland A."/>
            <person name="Hainaut M."/>
            <person name="Haridas S."/>
            <person name="Labutti K."/>
            <person name="Lindquist E."/>
            <person name="Lipzen A."/>
            <person name="Khouja H.-R."/>
            <person name="Murat C."/>
            <person name="Ohm R."/>
            <person name="Olson A."/>
            <person name="Spatafora J."/>
            <person name="Veneault-Fourrey C."/>
            <person name="Henrissat B."/>
            <person name="Grigoriev I."/>
            <person name="Martin F."/>
            <person name="Perotto S."/>
        </authorList>
    </citation>
    <scope>NUCLEOTIDE SEQUENCE [LARGE SCALE GENOMIC DNA]</scope>
    <source>
        <strain evidence="2 3">E</strain>
    </source>
</reference>
<dbReference type="OrthoDB" id="10629050at2759"/>